<protein>
    <submittedName>
        <fullName evidence="1">Uncharacterized protein</fullName>
    </submittedName>
</protein>
<organism evidence="1 3">
    <name type="scientific">Didymodactylos carnosus</name>
    <dbReference type="NCBI Taxonomy" id="1234261"/>
    <lineage>
        <taxon>Eukaryota</taxon>
        <taxon>Metazoa</taxon>
        <taxon>Spiralia</taxon>
        <taxon>Gnathifera</taxon>
        <taxon>Rotifera</taxon>
        <taxon>Eurotatoria</taxon>
        <taxon>Bdelloidea</taxon>
        <taxon>Philodinida</taxon>
        <taxon>Philodinidae</taxon>
        <taxon>Didymodactylos</taxon>
    </lineage>
</organism>
<feature type="non-terminal residue" evidence="1">
    <location>
        <position position="24"/>
    </location>
</feature>
<dbReference type="EMBL" id="CAJOBC010007317">
    <property type="protein sequence ID" value="CAF3928173.1"/>
    <property type="molecule type" value="Genomic_DNA"/>
</dbReference>
<evidence type="ECO:0000313" key="1">
    <source>
        <dbReference type="EMBL" id="CAF1164549.1"/>
    </source>
</evidence>
<evidence type="ECO:0000313" key="3">
    <source>
        <dbReference type="Proteomes" id="UP000663829"/>
    </source>
</evidence>
<evidence type="ECO:0000313" key="2">
    <source>
        <dbReference type="EMBL" id="CAF3928173.1"/>
    </source>
</evidence>
<dbReference type="EMBL" id="CAJNOQ010007317">
    <property type="protein sequence ID" value="CAF1164549.1"/>
    <property type="molecule type" value="Genomic_DNA"/>
</dbReference>
<keyword evidence="3" id="KW-1185">Reference proteome</keyword>
<accession>A0A814TRW4</accession>
<dbReference type="Proteomes" id="UP000681722">
    <property type="component" value="Unassembled WGS sequence"/>
</dbReference>
<sequence length="24" mass="2525">MLCAESCRGIRNPDWSVLSDGTGG</sequence>
<dbReference type="Proteomes" id="UP000663829">
    <property type="component" value="Unassembled WGS sequence"/>
</dbReference>
<dbReference type="AlphaFoldDB" id="A0A814TRW4"/>
<gene>
    <name evidence="1" type="ORF">GPM918_LOCUS21858</name>
    <name evidence="2" type="ORF">SRO942_LOCUS21856</name>
</gene>
<reference evidence="1" key="1">
    <citation type="submission" date="2021-02" db="EMBL/GenBank/DDBJ databases">
        <authorList>
            <person name="Nowell W R."/>
        </authorList>
    </citation>
    <scope>NUCLEOTIDE SEQUENCE</scope>
</reference>
<proteinExistence type="predicted"/>
<comment type="caution">
    <text evidence="1">The sequence shown here is derived from an EMBL/GenBank/DDBJ whole genome shotgun (WGS) entry which is preliminary data.</text>
</comment>
<name>A0A814TRW4_9BILA</name>